<accession>A0ABM3SZ31</accession>
<proteinExistence type="predicted"/>
<evidence type="ECO:0000313" key="3">
    <source>
        <dbReference type="RefSeq" id="XP_057395101.1"/>
    </source>
</evidence>
<gene>
    <name evidence="3" type="primary">LOC130706540</name>
</gene>
<evidence type="ECO:0000313" key="2">
    <source>
        <dbReference type="Proteomes" id="UP001652580"/>
    </source>
</evidence>
<dbReference type="Proteomes" id="UP001652580">
    <property type="component" value="Chromosome X"/>
</dbReference>
<feature type="compositionally biased region" description="Basic and acidic residues" evidence="1">
    <location>
        <begin position="195"/>
        <end position="212"/>
    </location>
</feature>
<protein>
    <submittedName>
        <fullName evidence="3">Uncharacterized protein LOC130706540</fullName>
    </submittedName>
</protein>
<feature type="compositionally biased region" description="Basic and acidic residues" evidence="1">
    <location>
        <begin position="172"/>
        <end position="182"/>
    </location>
</feature>
<dbReference type="GeneID" id="130706540"/>
<sequence>MAAAAERPPLIGPWPGAWQQGICEDCRRVRVKRKGGEKDGCDCHTPKRAEPQSLRLEAASQPGRHLSVGNRTSDQVQRRLARPPQAALYNCSLSLPAPPIRLAWSRLHLLSLPVCWGETLPVAHLRSHPLPSNSPQFSLYIRALSPGWKPHGPWAHSWSEKVWISYRRHPRGERGSGAERRWLSSPNPASADARVSGEPRQVPREPGARRVWESGPAAGRGAEEGGRRGSLACPFAGRGPERRAGDVAAADLPGAQCPF</sequence>
<dbReference type="RefSeq" id="XP_057395101.1">
    <property type="nucleotide sequence ID" value="XM_057539118.1"/>
</dbReference>
<reference evidence="3" key="1">
    <citation type="submission" date="2025-08" db="UniProtKB">
        <authorList>
            <consortium name="RefSeq"/>
        </authorList>
    </citation>
    <scope>IDENTIFICATION</scope>
</reference>
<evidence type="ECO:0000256" key="1">
    <source>
        <dbReference type="SAM" id="MobiDB-lite"/>
    </source>
</evidence>
<organism evidence="2 3">
    <name type="scientific">Balaenoptera acutorostrata</name>
    <name type="common">Common minke whale</name>
    <name type="synonym">Balaena rostrata</name>
    <dbReference type="NCBI Taxonomy" id="9767"/>
    <lineage>
        <taxon>Eukaryota</taxon>
        <taxon>Metazoa</taxon>
        <taxon>Chordata</taxon>
        <taxon>Craniata</taxon>
        <taxon>Vertebrata</taxon>
        <taxon>Euteleostomi</taxon>
        <taxon>Mammalia</taxon>
        <taxon>Eutheria</taxon>
        <taxon>Laurasiatheria</taxon>
        <taxon>Artiodactyla</taxon>
        <taxon>Whippomorpha</taxon>
        <taxon>Cetacea</taxon>
        <taxon>Mysticeti</taxon>
        <taxon>Balaenopteridae</taxon>
        <taxon>Balaenoptera</taxon>
    </lineage>
</organism>
<feature type="region of interest" description="Disordered" evidence="1">
    <location>
        <begin position="172"/>
        <end position="259"/>
    </location>
</feature>
<keyword evidence="2" id="KW-1185">Reference proteome</keyword>
<name>A0ABM3SZ31_BALAC</name>